<dbReference type="AlphaFoldDB" id="A0A5F8H4D5"/>
<dbReference type="GO" id="GO:0003729">
    <property type="term" value="F:mRNA binding"/>
    <property type="evidence" value="ECO:0000318"/>
    <property type="project" value="GO_Central"/>
</dbReference>
<feature type="region of interest" description="Disordered" evidence="1">
    <location>
        <begin position="100"/>
        <end position="172"/>
    </location>
</feature>
<protein>
    <submittedName>
        <fullName evidence="2">Uncharacterized protein</fullName>
    </submittedName>
</protein>
<reference evidence="2" key="3">
    <citation type="submission" date="2025-09" db="UniProtKB">
        <authorList>
            <consortium name="Ensembl"/>
        </authorList>
    </citation>
    <scope>IDENTIFICATION</scope>
</reference>
<evidence type="ECO:0000313" key="3">
    <source>
        <dbReference type="Proteomes" id="UP000002280"/>
    </source>
</evidence>
<evidence type="ECO:0000256" key="1">
    <source>
        <dbReference type="SAM" id="MobiDB-lite"/>
    </source>
</evidence>
<dbReference type="OMA" id="DAYIMES"/>
<dbReference type="PANTHER" id="PTHR48426:SF1">
    <property type="entry name" value="CHROMATIN TARGET OF PRMT1 PROTEIN"/>
    <property type="match status" value="1"/>
</dbReference>
<reference evidence="2" key="2">
    <citation type="submission" date="2025-08" db="UniProtKB">
        <authorList>
            <consortium name="Ensembl"/>
        </authorList>
    </citation>
    <scope>IDENTIFICATION</scope>
</reference>
<name>A0A5F8H4D5_MONDO</name>
<sequence>MESISSPRVVLTDSTKVTLNQRFSDMLKNKPLVPQQFRKQQQQQLNTTTTSGSRNRKFAQQLDNISLVNSSLTLKAEKQLGKNSTQAHLGWPAKSLARGSVAEGRDLPSSQNTLPCGSVRGGRGGRARDLASPVGQDQPQDGEAATPPLGLRRGSNRGQKSPGRLDNEAFSHRPLPRGLLARDTLAGGRVVSVCGVIGEGSRSGGGRGSSLPPLTKEHIDNQLDAYIMESKGPLENEIEECLAQSVTKGSD</sequence>
<organism evidence="2 3">
    <name type="scientific">Monodelphis domestica</name>
    <name type="common">Gray short-tailed opossum</name>
    <dbReference type="NCBI Taxonomy" id="13616"/>
    <lineage>
        <taxon>Eukaryota</taxon>
        <taxon>Metazoa</taxon>
        <taxon>Chordata</taxon>
        <taxon>Craniata</taxon>
        <taxon>Vertebrata</taxon>
        <taxon>Euteleostomi</taxon>
        <taxon>Mammalia</taxon>
        <taxon>Metatheria</taxon>
        <taxon>Didelphimorphia</taxon>
        <taxon>Didelphidae</taxon>
        <taxon>Monodelphis</taxon>
    </lineage>
</organism>
<dbReference type="GO" id="GO:0006406">
    <property type="term" value="P:mRNA export from nucleus"/>
    <property type="evidence" value="ECO:0000318"/>
    <property type="project" value="GO_Central"/>
</dbReference>
<dbReference type="Proteomes" id="UP000002280">
    <property type="component" value="Chromosome X"/>
</dbReference>
<proteinExistence type="predicted"/>
<keyword evidence="3" id="KW-1185">Reference proteome</keyword>
<accession>A0A5F8H4D5</accession>
<dbReference type="Ensembl" id="ENSMODT00000062867.1">
    <property type="protein sequence ID" value="ENSMODP00000054399.1"/>
    <property type="gene ID" value="ENSMODG00000049437.1"/>
</dbReference>
<evidence type="ECO:0000313" key="2">
    <source>
        <dbReference type="Ensembl" id="ENSMODP00000054399.1"/>
    </source>
</evidence>
<dbReference type="PANTHER" id="PTHR48426">
    <property type="entry name" value="CHROMATIN TARGET OF PRMT1 PROTEIN"/>
    <property type="match status" value="1"/>
</dbReference>
<dbReference type="InterPro" id="IPR052656">
    <property type="entry name" value="CTOP_PRMT1"/>
</dbReference>
<dbReference type="InParanoid" id="A0A5F8H4D5"/>
<dbReference type="Bgee" id="ENSMODG00000049437">
    <property type="expression patterns" value="Expressed in spermatocyte and 4 other cell types or tissues"/>
</dbReference>
<dbReference type="STRING" id="13616.ENSMODP00000054399"/>
<dbReference type="GO" id="GO:0005634">
    <property type="term" value="C:nucleus"/>
    <property type="evidence" value="ECO:0000318"/>
    <property type="project" value="GO_Central"/>
</dbReference>
<reference evidence="2 3" key="1">
    <citation type="journal article" date="2007" name="Nature">
        <title>Genome of the marsupial Monodelphis domestica reveals innovation in non-coding sequences.</title>
        <authorList>
            <person name="Mikkelsen T.S."/>
            <person name="Wakefield M.J."/>
            <person name="Aken B."/>
            <person name="Amemiya C.T."/>
            <person name="Chang J.L."/>
            <person name="Duke S."/>
            <person name="Garber M."/>
            <person name="Gentles A.J."/>
            <person name="Goodstadt L."/>
            <person name="Heger A."/>
            <person name="Jurka J."/>
            <person name="Kamal M."/>
            <person name="Mauceli E."/>
            <person name="Searle S.M."/>
            <person name="Sharpe T."/>
            <person name="Baker M.L."/>
            <person name="Batzer M.A."/>
            <person name="Benos P.V."/>
            <person name="Belov K."/>
            <person name="Clamp M."/>
            <person name="Cook A."/>
            <person name="Cuff J."/>
            <person name="Das R."/>
            <person name="Davidow L."/>
            <person name="Deakin J.E."/>
            <person name="Fazzari M.J."/>
            <person name="Glass J.L."/>
            <person name="Grabherr M."/>
            <person name="Greally J.M."/>
            <person name="Gu W."/>
            <person name="Hore T.A."/>
            <person name="Huttley G.A."/>
            <person name="Kleber M."/>
            <person name="Jirtle R.L."/>
            <person name="Koina E."/>
            <person name="Lee J.T."/>
            <person name="Mahony S."/>
            <person name="Marra M.A."/>
            <person name="Miller R.D."/>
            <person name="Nicholls R.D."/>
            <person name="Oda M."/>
            <person name="Papenfuss A.T."/>
            <person name="Parra Z.E."/>
            <person name="Pollock D.D."/>
            <person name="Ray D.A."/>
            <person name="Schein J.E."/>
            <person name="Speed T.P."/>
            <person name="Thompson K."/>
            <person name="VandeBerg J.L."/>
            <person name="Wade C.M."/>
            <person name="Walker J.A."/>
            <person name="Waters P.D."/>
            <person name="Webber C."/>
            <person name="Weidman J.R."/>
            <person name="Xie X."/>
            <person name="Zody M.C."/>
            <person name="Baldwin J."/>
            <person name="Abdouelleil A."/>
            <person name="Abdulkadir J."/>
            <person name="Abebe A."/>
            <person name="Abera B."/>
            <person name="Abreu J."/>
            <person name="Acer S.C."/>
            <person name="Aftuck L."/>
            <person name="Alexander A."/>
            <person name="An P."/>
            <person name="Anderson E."/>
            <person name="Anderson S."/>
            <person name="Arachi H."/>
            <person name="Azer M."/>
            <person name="Bachantsang P."/>
            <person name="Barry A."/>
            <person name="Bayul T."/>
            <person name="Berlin A."/>
            <person name="Bessette D."/>
            <person name="Bloom T."/>
            <person name="Bloom T."/>
            <person name="Boguslavskiy L."/>
            <person name="Bonnet C."/>
            <person name="Boukhgalter B."/>
            <person name="Bourzgui I."/>
            <person name="Brown A."/>
            <person name="Cahill P."/>
            <person name="Channer S."/>
            <person name="Cheshatsang Y."/>
            <person name="Chuda L."/>
            <person name="Citroen M."/>
            <person name="Collymore A."/>
            <person name="Cooke P."/>
            <person name="Costello M."/>
            <person name="D'Aco K."/>
            <person name="Daza R."/>
            <person name="De Haan G."/>
            <person name="DeGray S."/>
            <person name="DeMaso C."/>
            <person name="Dhargay N."/>
            <person name="Dooley K."/>
            <person name="Dooley E."/>
            <person name="Doricent M."/>
            <person name="Dorje P."/>
            <person name="Dorjee K."/>
            <person name="Dupes A."/>
            <person name="Elong R."/>
            <person name="Falk J."/>
            <person name="Farina A."/>
            <person name="Faro S."/>
            <person name="Ferguson D."/>
            <person name="Fisher S."/>
            <person name="Foley C.D."/>
            <person name="Franke A."/>
            <person name="Friedrich D."/>
            <person name="Gadbois L."/>
            <person name="Gearin G."/>
            <person name="Gearin C.R."/>
            <person name="Giannoukos G."/>
            <person name="Goode T."/>
            <person name="Graham J."/>
            <person name="Grandbois E."/>
            <person name="Grewal S."/>
            <person name="Gyaltsen K."/>
            <person name="Hafez N."/>
            <person name="Hagos B."/>
            <person name="Hall J."/>
            <person name="Henson C."/>
            <person name="Hollinger A."/>
            <person name="Honan T."/>
            <person name="Huard M.D."/>
            <person name="Hughes L."/>
            <person name="Hurhula B."/>
            <person name="Husby M.E."/>
            <person name="Kamat A."/>
            <person name="Kanga B."/>
            <person name="Kashin S."/>
            <person name="Khazanovich D."/>
            <person name="Kisner P."/>
            <person name="Lance K."/>
            <person name="Lara M."/>
            <person name="Lee W."/>
            <person name="Lennon N."/>
            <person name="Letendre F."/>
            <person name="LeVine R."/>
            <person name="Lipovsky A."/>
            <person name="Liu X."/>
            <person name="Liu J."/>
            <person name="Liu S."/>
            <person name="Lokyitsang T."/>
            <person name="Lokyitsang Y."/>
            <person name="Lubonja R."/>
            <person name="Lui A."/>
            <person name="MacDonald P."/>
            <person name="Magnisalis V."/>
            <person name="Maru K."/>
            <person name="Matthews C."/>
            <person name="McCusker W."/>
            <person name="McDonough S."/>
            <person name="Mehta T."/>
            <person name="Meldrim J."/>
            <person name="Meneus L."/>
            <person name="Mihai O."/>
            <person name="Mihalev A."/>
            <person name="Mihova T."/>
            <person name="Mittelman R."/>
            <person name="Mlenga V."/>
            <person name="Montmayeur A."/>
            <person name="Mulrain L."/>
            <person name="Navidi A."/>
            <person name="Naylor J."/>
            <person name="Negash T."/>
            <person name="Nguyen T."/>
            <person name="Nguyen N."/>
            <person name="Nicol R."/>
            <person name="Norbu C."/>
            <person name="Norbu N."/>
            <person name="Novod N."/>
            <person name="O'Neill B."/>
            <person name="Osman S."/>
            <person name="Markiewicz E."/>
            <person name="Oyono O.L."/>
            <person name="Patti C."/>
            <person name="Phunkhang P."/>
            <person name="Pierre F."/>
            <person name="Priest M."/>
            <person name="Raghuraman S."/>
            <person name="Rege F."/>
            <person name="Reyes R."/>
            <person name="Rise C."/>
            <person name="Rogov P."/>
            <person name="Ross K."/>
            <person name="Ryan E."/>
            <person name="Settipalli S."/>
            <person name="Shea T."/>
            <person name="Sherpa N."/>
            <person name="Shi L."/>
            <person name="Shih D."/>
            <person name="Sparrow T."/>
            <person name="Spaulding J."/>
            <person name="Stalker J."/>
            <person name="Stange-Thomann N."/>
            <person name="Stavropoulos S."/>
            <person name="Stone C."/>
            <person name="Strader C."/>
            <person name="Tesfaye S."/>
            <person name="Thomson T."/>
            <person name="Thoulutsang Y."/>
            <person name="Thoulutsang D."/>
            <person name="Topham K."/>
            <person name="Topping I."/>
            <person name="Tsamla T."/>
            <person name="Vassiliev H."/>
            <person name="Vo A."/>
            <person name="Wangchuk T."/>
            <person name="Wangdi T."/>
            <person name="Weiand M."/>
            <person name="Wilkinson J."/>
            <person name="Wilson A."/>
            <person name="Yadav S."/>
            <person name="Young G."/>
            <person name="Yu Q."/>
            <person name="Zembek L."/>
            <person name="Zhong D."/>
            <person name="Zimmer A."/>
            <person name="Zwirko Z."/>
            <person name="Jaffe D.B."/>
            <person name="Alvarez P."/>
            <person name="Brockman W."/>
            <person name="Butler J."/>
            <person name="Chin C."/>
            <person name="Gnerre S."/>
            <person name="MacCallum I."/>
            <person name="Graves J.A."/>
            <person name="Ponting C.P."/>
            <person name="Breen M."/>
            <person name="Samollow P.B."/>
            <person name="Lander E.S."/>
            <person name="Lindblad-Toh K."/>
        </authorList>
    </citation>
    <scope>NUCLEOTIDE SEQUENCE [LARGE SCALE GENOMIC DNA]</scope>
</reference>
<dbReference type="GeneTree" id="ENSGT00390000002869"/>